<dbReference type="InterPro" id="IPR050155">
    <property type="entry name" value="HAD-like_hydrolase_sf"/>
</dbReference>
<comment type="caution">
    <text evidence="1">The sequence shown here is derived from an EMBL/GenBank/DDBJ whole genome shotgun (WGS) entry which is preliminary data.</text>
</comment>
<organism evidence="1">
    <name type="scientific">marine sediment metagenome</name>
    <dbReference type="NCBI Taxonomy" id="412755"/>
    <lineage>
        <taxon>unclassified sequences</taxon>
        <taxon>metagenomes</taxon>
        <taxon>ecological metagenomes</taxon>
    </lineage>
</organism>
<protein>
    <recommendedName>
        <fullName evidence="2">HAD family hydrolase</fullName>
    </recommendedName>
</protein>
<dbReference type="AlphaFoldDB" id="X1ELG7"/>
<reference evidence="1" key="1">
    <citation type="journal article" date="2014" name="Front. Microbiol.">
        <title>High frequency of phylogenetically diverse reductive dehalogenase-homologous genes in deep subseafloor sedimentary metagenomes.</title>
        <authorList>
            <person name="Kawai M."/>
            <person name="Futagami T."/>
            <person name="Toyoda A."/>
            <person name="Takaki Y."/>
            <person name="Nishi S."/>
            <person name="Hori S."/>
            <person name="Arai W."/>
            <person name="Tsubouchi T."/>
            <person name="Morono Y."/>
            <person name="Uchiyama I."/>
            <person name="Ito T."/>
            <person name="Fujiyama A."/>
            <person name="Inagaki F."/>
            <person name="Takami H."/>
        </authorList>
    </citation>
    <scope>NUCLEOTIDE SEQUENCE</scope>
    <source>
        <strain evidence="1">Expedition CK06-06</strain>
    </source>
</reference>
<dbReference type="PANTHER" id="PTHR43434:SF1">
    <property type="entry name" value="PHOSPHOGLYCOLATE PHOSPHATASE"/>
    <property type="match status" value="1"/>
</dbReference>
<evidence type="ECO:0008006" key="2">
    <source>
        <dbReference type="Google" id="ProtNLM"/>
    </source>
</evidence>
<dbReference type="Gene3D" id="3.40.50.1000">
    <property type="entry name" value="HAD superfamily/HAD-like"/>
    <property type="match status" value="1"/>
</dbReference>
<name>X1ELG7_9ZZZZ</name>
<dbReference type="GO" id="GO:0005829">
    <property type="term" value="C:cytosol"/>
    <property type="evidence" value="ECO:0007669"/>
    <property type="project" value="TreeGrafter"/>
</dbReference>
<evidence type="ECO:0000313" key="1">
    <source>
        <dbReference type="EMBL" id="GAH09473.1"/>
    </source>
</evidence>
<dbReference type="GO" id="GO:0006281">
    <property type="term" value="P:DNA repair"/>
    <property type="evidence" value="ECO:0007669"/>
    <property type="project" value="TreeGrafter"/>
</dbReference>
<sequence>NILPLLNVTITPSECGLLRMKPKPFGIEMALRKVGEHAVNSAFVGDSPEDMIAAKKANVFSIGALWGLHPESALLAMKPDYLCRKIEDILQIEI</sequence>
<dbReference type="InterPro" id="IPR036412">
    <property type="entry name" value="HAD-like_sf"/>
</dbReference>
<dbReference type="EMBL" id="BART01032299">
    <property type="protein sequence ID" value="GAH09473.1"/>
    <property type="molecule type" value="Genomic_DNA"/>
</dbReference>
<dbReference type="InterPro" id="IPR023214">
    <property type="entry name" value="HAD_sf"/>
</dbReference>
<proteinExistence type="predicted"/>
<feature type="non-terminal residue" evidence="1">
    <location>
        <position position="1"/>
    </location>
</feature>
<dbReference type="PANTHER" id="PTHR43434">
    <property type="entry name" value="PHOSPHOGLYCOLATE PHOSPHATASE"/>
    <property type="match status" value="1"/>
</dbReference>
<dbReference type="SUPFAM" id="SSF56784">
    <property type="entry name" value="HAD-like"/>
    <property type="match status" value="1"/>
</dbReference>
<accession>X1ELG7</accession>
<dbReference type="GO" id="GO:0008967">
    <property type="term" value="F:phosphoglycolate phosphatase activity"/>
    <property type="evidence" value="ECO:0007669"/>
    <property type="project" value="TreeGrafter"/>
</dbReference>
<gene>
    <name evidence="1" type="ORF">S01H4_55865</name>
</gene>
<dbReference type="Pfam" id="PF13242">
    <property type="entry name" value="Hydrolase_like"/>
    <property type="match status" value="1"/>
</dbReference>